<evidence type="ECO:0000256" key="9">
    <source>
        <dbReference type="ARBA" id="ARBA00022989"/>
    </source>
</evidence>
<keyword evidence="8" id="KW-0862">Zinc</keyword>
<reference evidence="14 15" key="1">
    <citation type="submission" date="2019-01" db="EMBL/GenBank/DDBJ databases">
        <title>Lacunisphaera sp. strain TWA-58.</title>
        <authorList>
            <person name="Chen W.-M."/>
        </authorList>
    </citation>
    <scope>NUCLEOTIDE SEQUENCE [LARGE SCALE GENOMIC DNA]</scope>
    <source>
        <strain evidence="14 15">TWA-58</strain>
    </source>
</reference>
<dbReference type="OrthoDB" id="166377at2"/>
<evidence type="ECO:0000256" key="8">
    <source>
        <dbReference type="ARBA" id="ARBA00022833"/>
    </source>
</evidence>
<comment type="caution">
    <text evidence="14">The sequence shown here is derived from an EMBL/GenBank/DDBJ whole genome shotgun (WGS) entry which is preliminary data.</text>
</comment>
<comment type="subcellular location">
    <subcellularLocation>
        <location evidence="2">Membrane</location>
        <topology evidence="2">Multi-pass membrane protein</topology>
    </subcellularLocation>
</comment>
<accession>A0A4Q1CB21</accession>
<feature type="transmembrane region" description="Helical" evidence="12">
    <location>
        <begin position="179"/>
        <end position="198"/>
    </location>
</feature>
<gene>
    <name evidence="14" type="ORF">ESB00_09780</name>
</gene>
<keyword evidence="7" id="KW-0378">Hydrolase</keyword>
<proteinExistence type="inferred from homology"/>
<feature type="transmembrane region" description="Helical" evidence="12">
    <location>
        <begin position="40"/>
        <end position="59"/>
    </location>
</feature>
<keyword evidence="10" id="KW-0482">Metalloprotease</keyword>
<comment type="cofactor">
    <cofactor evidence="1">
        <name>Zn(2+)</name>
        <dbReference type="ChEBI" id="CHEBI:29105"/>
    </cofactor>
</comment>
<dbReference type="Pfam" id="PF02163">
    <property type="entry name" value="Peptidase_M50"/>
    <property type="match status" value="2"/>
</dbReference>
<name>A0A4Q1CB21_9BACT</name>
<organism evidence="14 15">
    <name type="scientific">Oleiharenicola lentus</name>
    <dbReference type="NCBI Taxonomy" id="2508720"/>
    <lineage>
        <taxon>Bacteria</taxon>
        <taxon>Pseudomonadati</taxon>
        <taxon>Verrucomicrobiota</taxon>
        <taxon>Opitutia</taxon>
        <taxon>Opitutales</taxon>
        <taxon>Opitutaceae</taxon>
        <taxon>Oleiharenicola</taxon>
    </lineage>
</organism>
<evidence type="ECO:0000313" key="15">
    <source>
        <dbReference type="Proteomes" id="UP000290218"/>
    </source>
</evidence>
<evidence type="ECO:0000259" key="13">
    <source>
        <dbReference type="Pfam" id="PF02163"/>
    </source>
</evidence>
<feature type="domain" description="Peptidase M50" evidence="13">
    <location>
        <begin position="51"/>
        <end position="122"/>
    </location>
</feature>
<dbReference type="GO" id="GO:0008237">
    <property type="term" value="F:metallopeptidase activity"/>
    <property type="evidence" value="ECO:0007669"/>
    <property type="project" value="UniProtKB-KW"/>
</dbReference>
<evidence type="ECO:0000256" key="11">
    <source>
        <dbReference type="ARBA" id="ARBA00023136"/>
    </source>
</evidence>
<keyword evidence="4" id="KW-0645">Protease</keyword>
<evidence type="ECO:0000256" key="2">
    <source>
        <dbReference type="ARBA" id="ARBA00004141"/>
    </source>
</evidence>
<dbReference type="InterPro" id="IPR008915">
    <property type="entry name" value="Peptidase_M50"/>
</dbReference>
<dbReference type="Proteomes" id="UP000290218">
    <property type="component" value="Unassembled WGS sequence"/>
</dbReference>
<feature type="domain" description="Peptidase M50" evidence="13">
    <location>
        <begin position="137"/>
        <end position="176"/>
    </location>
</feature>
<evidence type="ECO:0000256" key="4">
    <source>
        <dbReference type="ARBA" id="ARBA00022670"/>
    </source>
</evidence>
<dbReference type="GO" id="GO:0016020">
    <property type="term" value="C:membrane"/>
    <property type="evidence" value="ECO:0007669"/>
    <property type="project" value="UniProtKB-SubCell"/>
</dbReference>
<comment type="similarity">
    <text evidence="3">Belongs to the peptidase M50B family.</text>
</comment>
<evidence type="ECO:0000256" key="5">
    <source>
        <dbReference type="ARBA" id="ARBA00022692"/>
    </source>
</evidence>
<evidence type="ECO:0000256" key="12">
    <source>
        <dbReference type="SAM" id="Phobius"/>
    </source>
</evidence>
<keyword evidence="6" id="KW-0479">Metal-binding</keyword>
<dbReference type="PANTHER" id="PTHR39188">
    <property type="entry name" value="MEMBRANE-ASSOCIATED ZINC METALLOPROTEASE M50B"/>
    <property type="match status" value="1"/>
</dbReference>
<dbReference type="GO" id="GO:0046872">
    <property type="term" value="F:metal ion binding"/>
    <property type="evidence" value="ECO:0007669"/>
    <property type="project" value="UniProtKB-KW"/>
</dbReference>
<protein>
    <submittedName>
        <fullName evidence="14">Peptidase M50</fullName>
    </submittedName>
</protein>
<dbReference type="PANTHER" id="PTHR39188:SF3">
    <property type="entry name" value="STAGE IV SPORULATION PROTEIN FB"/>
    <property type="match status" value="1"/>
</dbReference>
<keyword evidence="5 12" id="KW-0812">Transmembrane</keyword>
<sequence length="303" mass="33632">MFPTNQGSLRLFRLWGIDVHVHWTWLIVAMYSVSTRVPKYEAPVWALAEYLMLFVVVTMHEFGHALATRKVGGQASQIVLWPLGGVAYVAPPQRPGATLWAIAAGPLVNVVLVPVFYVLGWALATTGQFDEHPDLYPFIRAVNLMNVSLLVFNLLPVYPLDGGQILRSLLWYPLGRGRSLLVATGIGLVGGVGIVALAVWWESWWTGIMAFFLLSNSWGSFKHARELRRVEQLPRRSEFKCPECHASPPMGNFWLCPSCRQAYDPFATHAVCPHCAAPLDLTACPDCGAARAHRAWDGTIRDA</sequence>
<feature type="transmembrane region" description="Helical" evidence="12">
    <location>
        <begin position="12"/>
        <end position="33"/>
    </location>
</feature>
<feature type="transmembrane region" description="Helical" evidence="12">
    <location>
        <begin position="97"/>
        <end position="123"/>
    </location>
</feature>
<keyword evidence="15" id="KW-1185">Reference proteome</keyword>
<evidence type="ECO:0000256" key="1">
    <source>
        <dbReference type="ARBA" id="ARBA00001947"/>
    </source>
</evidence>
<evidence type="ECO:0000256" key="3">
    <source>
        <dbReference type="ARBA" id="ARBA00007931"/>
    </source>
</evidence>
<feature type="transmembrane region" description="Helical" evidence="12">
    <location>
        <begin position="135"/>
        <end position="158"/>
    </location>
</feature>
<dbReference type="EMBL" id="SDHX01000001">
    <property type="protein sequence ID" value="RXK56140.1"/>
    <property type="molecule type" value="Genomic_DNA"/>
</dbReference>
<keyword evidence="11 12" id="KW-0472">Membrane</keyword>
<dbReference type="AlphaFoldDB" id="A0A4Q1CB21"/>
<keyword evidence="9 12" id="KW-1133">Transmembrane helix</keyword>
<evidence type="ECO:0000256" key="10">
    <source>
        <dbReference type="ARBA" id="ARBA00023049"/>
    </source>
</evidence>
<evidence type="ECO:0000313" key="14">
    <source>
        <dbReference type="EMBL" id="RXK56140.1"/>
    </source>
</evidence>
<evidence type="ECO:0000256" key="6">
    <source>
        <dbReference type="ARBA" id="ARBA00022723"/>
    </source>
</evidence>
<evidence type="ECO:0000256" key="7">
    <source>
        <dbReference type="ARBA" id="ARBA00022801"/>
    </source>
</evidence>
<dbReference type="RefSeq" id="WP_129047506.1">
    <property type="nucleotide sequence ID" value="NZ_SDHX01000001.1"/>
</dbReference>
<dbReference type="GO" id="GO:0006508">
    <property type="term" value="P:proteolysis"/>
    <property type="evidence" value="ECO:0007669"/>
    <property type="project" value="UniProtKB-KW"/>
</dbReference>